<dbReference type="GO" id="GO:0004655">
    <property type="term" value="F:porphobilinogen synthase activity"/>
    <property type="evidence" value="ECO:0007669"/>
    <property type="project" value="UniProtKB-EC"/>
</dbReference>
<feature type="binding site" evidence="11">
    <location>
        <position position="203"/>
    </location>
    <ligand>
        <name>5-aminolevulinate</name>
        <dbReference type="ChEBI" id="CHEBI:356416"/>
        <label>1</label>
    </ligand>
</feature>
<dbReference type="EMBL" id="NPDT01000003">
    <property type="protein sequence ID" value="PJZ65995.1"/>
    <property type="molecule type" value="Genomic_DNA"/>
</dbReference>
<accession>A0A2M9ZC33</accession>
<dbReference type="InterPro" id="IPR013785">
    <property type="entry name" value="Aldolase_TIM"/>
</dbReference>
<dbReference type="PANTHER" id="PTHR11458">
    <property type="entry name" value="DELTA-AMINOLEVULINIC ACID DEHYDRATASE"/>
    <property type="match status" value="1"/>
</dbReference>
<dbReference type="NCBIfam" id="NF006762">
    <property type="entry name" value="PRK09283.1"/>
    <property type="match status" value="1"/>
</dbReference>
<keyword evidence="5" id="KW-0350">Heme biosynthesis</keyword>
<evidence type="ECO:0000256" key="12">
    <source>
        <dbReference type="PIRSR" id="PIRSR001415-3"/>
    </source>
</evidence>
<comment type="pathway">
    <text evidence="1">Porphyrin-containing compound metabolism; protoporphyrin-IX biosynthesis; coproporphyrinogen-III from 5-aminolevulinate: step 1/4.</text>
</comment>
<keyword evidence="6" id="KW-0456">Lyase</keyword>
<dbReference type="Gene3D" id="3.20.20.70">
    <property type="entry name" value="Aldolase class I"/>
    <property type="match status" value="1"/>
</dbReference>
<evidence type="ECO:0000256" key="13">
    <source>
        <dbReference type="RuleBase" id="RU004161"/>
    </source>
</evidence>
<evidence type="ECO:0000313" key="14">
    <source>
        <dbReference type="EMBL" id="PJZ65995.1"/>
    </source>
</evidence>
<keyword evidence="12" id="KW-0479">Metal-binding</keyword>
<dbReference type="Pfam" id="PF00490">
    <property type="entry name" value="ALAD"/>
    <property type="match status" value="1"/>
</dbReference>
<evidence type="ECO:0000256" key="9">
    <source>
        <dbReference type="ARBA" id="ARBA00047651"/>
    </source>
</evidence>
<dbReference type="Proteomes" id="UP000231912">
    <property type="component" value="Unassembled WGS sequence"/>
</dbReference>
<dbReference type="GO" id="GO:0008270">
    <property type="term" value="F:zinc ion binding"/>
    <property type="evidence" value="ECO:0007669"/>
    <property type="project" value="TreeGrafter"/>
</dbReference>
<dbReference type="PIRSF" id="PIRSF001415">
    <property type="entry name" value="Porphbilin_synth"/>
    <property type="match status" value="1"/>
</dbReference>
<reference evidence="14 15" key="1">
    <citation type="submission" date="2017-07" db="EMBL/GenBank/DDBJ databases">
        <title>Leptospira spp. isolated from tropical soils.</title>
        <authorList>
            <person name="Thibeaux R."/>
            <person name="Iraola G."/>
            <person name="Ferres I."/>
            <person name="Bierque E."/>
            <person name="Girault D."/>
            <person name="Soupe-Gilbert M.-E."/>
            <person name="Picardeau M."/>
            <person name="Goarant C."/>
        </authorList>
    </citation>
    <scope>NUCLEOTIDE SEQUENCE [LARGE SCALE GENOMIC DNA]</scope>
    <source>
        <strain evidence="14 15">FH2-C-A2</strain>
    </source>
</reference>
<feature type="binding site" evidence="11">
    <location>
        <position position="272"/>
    </location>
    <ligand>
        <name>5-aminolevulinate</name>
        <dbReference type="ChEBI" id="CHEBI:356416"/>
        <label>2</label>
    </ligand>
</feature>
<feature type="active site" description="Schiff-base intermediate with substrate" evidence="10">
    <location>
        <position position="246"/>
    </location>
</feature>
<protein>
    <recommendedName>
        <fullName evidence="4">Delta-aminolevulinic acid dehydratase</fullName>
        <ecNumber evidence="3">4.2.1.24</ecNumber>
    </recommendedName>
    <alternativeName>
        <fullName evidence="8">Porphobilinogen synthase</fullName>
    </alternativeName>
</protein>
<evidence type="ECO:0000256" key="11">
    <source>
        <dbReference type="PIRSR" id="PIRSR001415-2"/>
    </source>
</evidence>
<feature type="binding site" evidence="12">
    <location>
        <position position="117"/>
    </location>
    <ligand>
        <name>Zn(2+)</name>
        <dbReference type="ChEBI" id="CHEBI:29105"/>
        <note>catalytic</note>
    </ligand>
</feature>
<dbReference type="InterPro" id="IPR001731">
    <property type="entry name" value="ALAD"/>
</dbReference>
<feature type="binding site" evidence="11">
    <location>
        <position position="311"/>
    </location>
    <ligand>
        <name>5-aminolevulinate</name>
        <dbReference type="ChEBI" id="CHEBI:356416"/>
        <label>2</label>
    </ligand>
</feature>
<organism evidence="14 15">
    <name type="scientific">Leptospira wolffii</name>
    <dbReference type="NCBI Taxonomy" id="409998"/>
    <lineage>
        <taxon>Bacteria</taxon>
        <taxon>Pseudomonadati</taxon>
        <taxon>Spirochaetota</taxon>
        <taxon>Spirochaetia</taxon>
        <taxon>Leptospirales</taxon>
        <taxon>Leptospiraceae</taxon>
        <taxon>Leptospira</taxon>
    </lineage>
</organism>
<evidence type="ECO:0000256" key="8">
    <source>
        <dbReference type="ARBA" id="ARBA00032837"/>
    </source>
</evidence>
<comment type="similarity">
    <text evidence="2 13">Belongs to the ALAD family.</text>
</comment>
<evidence type="ECO:0000256" key="4">
    <source>
        <dbReference type="ARBA" id="ARBA00020771"/>
    </source>
</evidence>
<evidence type="ECO:0000256" key="6">
    <source>
        <dbReference type="ARBA" id="ARBA00023239"/>
    </source>
</evidence>
<dbReference type="EC" id="4.2.1.24" evidence="3"/>
<gene>
    <name evidence="14" type="ORF">CH371_10750</name>
</gene>
<feature type="binding site" evidence="12">
    <location>
        <position position="127"/>
    </location>
    <ligand>
        <name>Zn(2+)</name>
        <dbReference type="ChEBI" id="CHEBI:29105"/>
        <note>catalytic</note>
    </ligand>
</feature>
<keyword evidence="7" id="KW-0627">Porphyrin biosynthesis</keyword>
<comment type="catalytic activity">
    <reaction evidence="9">
        <text>2 5-aminolevulinate = porphobilinogen + 2 H2O + H(+)</text>
        <dbReference type="Rhea" id="RHEA:24064"/>
        <dbReference type="ChEBI" id="CHEBI:15377"/>
        <dbReference type="ChEBI" id="CHEBI:15378"/>
        <dbReference type="ChEBI" id="CHEBI:58126"/>
        <dbReference type="ChEBI" id="CHEBI:356416"/>
        <dbReference type="EC" id="4.2.1.24"/>
    </reaction>
</comment>
<evidence type="ECO:0000313" key="15">
    <source>
        <dbReference type="Proteomes" id="UP000231912"/>
    </source>
</evidence>
<dbReference type="GO" id="GO:0006782">
    <property type="term" value="P:protoporphyrinogen IX biosynthetic process"/>
    <property type="evidence" value="ECO:0007669"/>
    <property type="project" value="UniProtKB-UniPathway"/>
</dbReference>
<dbReference type="PANTHER" id="PTHR11458:SF0">
    <property type="entry name" value="DELTA-AMINOLEVULINIC ACID DEHYDRATASE"/>
    <property type="match status" value="1"/>
</dbReference>
<proteinExistence type="inferred from homology"/>
<comment type="caution">
    <text evidence="14">The sequence shown here is derived from an EMBL/GenBank/DDBJ whole genome shotgun (WGS) entry which is preliminary data.</text>
</comment>
<dbReference type="UniPathway" id="UPA00251">
    <property type="reaction ID" value="UER00318"/>
</dbReference>
<dbReference type="AlphaFoldDB" id="A0A2M9ZC33"/>
<keyword evidence="12" id="KW-0862">Zinc</keyword>
<evidence type="ECO:0000256" key="1">
    <source>
        <dbReference type="ARBA" id="ARBA00004694"/>
    </source>
</evidence>
<dbReference type="SUPFAM" id="SSF51569">
    <property type="entry name" value="Aldolase"/>
    <property type="match status" value="1"/>
</dbReference>
<dbReference type="PRINTS" id="PR00144">
    <property type="entry name" value="DALDHYDRTASE"/>
</dbReference>
<evidence type="ECO:0000256" key="5">
    <source>
        <dbReference type="ARBA" id="ARBA00023133"/>
    </source>
</evidence>
<name>A0A2M9ZC33_9LEPT</name>
<dbReference type="GO" id="GO:0005829">
    <property type="term" value="C:cytosol"/>
    <property type="evidence" value="ECO:0007669"/>
    <property type="project" value="TreeGrafter"/>
</dbReference>
<dbReference type="SMART" id="SM01004">
    <property type="entry name" value="ALAD"/>
    <property type="match status" value="1"/>
</dbReference>
<feature type="active site" description="Schiff-base intermediate with substrate" evidence="10">
    <location>
        <position position="193"/>
    </location>
</feature>
<sequence length="321" mass="35312">MKETGGMGLRRNRLNAPMRNLTSSESLNYKKLIQPLFVAESLVSAEKMSSLPGVFRDNSETVLSQIESDLKAGVEHFLLFLVPGQKSDDSIPRNFYEKAIGAIKARFPEAFLWVDTCLCSLTTHGHCGLLDSKGRIENVSSVKRLSELALCYAESGADGISPSDMMDGRIASHRNILDKNGLEHVPIMSYSTKFKSHFYGPFREAAESAPGHGDRSSYQIDVRNREDSLLSSVRDAEEGADLLMVKPGITSADLILPIREKTGLPVGAYQVSGEYASLSLLAENGFCKFEDALKETWQVFSRAGASYLITYAARRGKEILS</sequence>
<feature type="binding site" evidence="11">
    <location>
        <position position="215"/>
    </location>
    <ligand>
        <name>5-aminolevulinate</name>
        <dbReference type="ChEBI" id="CHEBI:356416"/>
        <label>1</label>
    </ligand>
</feature>
<evidence type="ECO:0000256" key="10">
    <source>
        <dbReference type="PIRSR" id="PIRSR001415-1"/>
    </source>
</evidence>
<feature type="binding site" evidence="12">
    <location>
        <position position="119"/>
    </location>
    <ligand>
        <name>Zn(2+)</name>
        <dbReference type="ChEBI" id="CHEBI:29105"/>
        <note>catalytic</note>
    </ligand>
</feature>
<evidence type="ECO:0000256" key="2">
    <source>
        <dbReference type="ARBA" id="ARBA00008055"/>
    </source>
</evidence>
<evidence type="ECO:0000256" key="7">
    <source>
        <dbReference type="ARBA" id="ARBA00023244"/>
    </source>
</evidence>
<evidence type="ECO:0000256" key="3">
    <source>
        <dbReference type="ARBA" id="ARBA00012053"/>
    </source>
</evidence>